<dbReference type="InterPro" id="IPR003607">
    <property type="entry name" value="HD/PDEase_dom"/>
</dbReference>
<evidence type="ECO:0000256" key="2">
    <source>
        <dbReference type="SAM" id="Coils"/>
    </source>
</evidence>
<dbReference type="CDD" id="cd00077">
    <property type="entry name" value="HDc"/>
    <property type="match status" value="1"/>
</dbReference>
<dbReference type="Proteomes" id="UP001477278">
    <property type="component" value="Unassembled WGS sequence"/>
</dbReference>
<comment type="caution">
    <text evidence="5">The sequence shown here is derived from an EMBL/GenBank/DDBJ whole genome shotgun (WGS) entry which is preliminary data.</text>
</comment>
<dbReference type="InterPro" id="IPR037522">
    <property type="entry name" value="HD_GYP_dom"/>
</dbReference>
<protein>
    <submittedName>
        <fullName evidence="5">HD domain-containing phosphohydrolase</fullName>
    </submittedName>
</protein>
<dbReference type="Gene3D" id="1.10.3210.10">
    <property type="entry name" value="Hypothetical protein af1432"/>
    <property type="match status" value="1"/>
</dbReference>
<accession>A0ABV0FMZ5</accession>
<dbReference type="InterPro" id="IPR052020">
    <property type="entry name" value="Cyclic_di-GMP/3'3'-cGAMP_PDE"/>
</dbReference>
<dbReference type="SUPFAM" id="SSF52172">
    <property type="entry name" value="CheY-like"/>
    <property type="match status" value="1"/>
</dbReference>
<evidence type="ECO:0000313" key="6">
    <source>
        <dbReference type="Proteomes" id="UP001477278"/>
    </source>
</evidence>
<dbReference type="PANTHER" id="PTHR45228">
    <property type="entry name" value="CYCLIC DI-GMP PHOSPHODIESTERASE TM_0186-RELATED"/>
    <property type="match status" value="1"/>
</dbReference>
<dbReference type="PROSITE" id="PS50110">
    <property type="entry name" value="RESPONSE_REGULATORY"/>
    <property type="match status" value="1"/>
</dbReference>
<proteinExistence type="predicted"/>
<organism evidence="5 6">
    <name type="scientific">Shewanella vesiculosa</name>
    <dbReference type="NCBI Taxonomy" id="518738"/>
    <lineage>
        <taxon>Bacteria</taxon>
        <taxon>Pseudomonadati</taxon>
        <taxon>Pseudomonadota</taxon>
        <taxon>Gammaproteobacteria</taxon>
        <taxon>Alteromonadales</taxon>
        <taxon>Shewanellaceae</taxon>
        <taxon>Shewanella</taxon>
    </lineage>
</organism>
<feature type="domain" description="Response regulatory" evidence="3">
    <location>
        <begin position="10"/>
        <end position="125"/>
    </location>
</feature>
<keyword evidence="1" id="KW-0597">Phosphoprotein</keyword>
<keyword evidence="6" id="KW-1185">Reference proteome</keyword>
<feature type="domain" description="HD-GYP" evidence="4">
    <location>
        <begin position="180"/>
        <end position="380"/>
    </location>
</feature>
<dbReference type="SMART" id="SM00448">
    <property type="entry name" value="REC"/>
    <property type="match status" value="1"/>
</dbReference>
<feature type="modified residue" description="4-aspartylphosphate" evidence="1">
    <location>
        <position position="59"/>
    </location>
</feature>
<dbReference type="Gene3D" id="3.40.50.2300">
    <property type="match status" value="1"/>
</dbReference>
<dbReference type="RefSeq" id="WP_347689956.1">
    <property type="nucleotide sequence ID" value="NZ_JBDPZN010000002.1"/>
</dbReference>
<evidence type="ECO:0000256" key="1">
    <source>
        <dbReference type="PROSITE-ProRule" id="PRU00169"/>
    </source>
</evidence>
<gene>
    <name evidence="5" type="ORF">ABHN84_07880</name>
</gene>
<dbReference type="EMBL" id="JBDPZN010000002">
    <property type="protein sequence ID" value="MEO3682214.1"/>
    <property type="molecule type" value="Genomic_DNA"/>
</dbReference>
<dbReference type="InterPro" id="IPR011006">
    <property type="entry name" value="CheY-like_superfamily"/>
</dbReference>
<evidence type="ECO:0000259" key="3">
    <source>
        <dbReference type="PROSITE" id="PS50110"/>
    </source>
</evidence>
<dbReference type="Pfam" id="PF13487">
    <property type="entry name" value="HD_5"/>
    <property type="match status" value="1"/>
</dbReference>
<feature type="coiled-coil region" evidence="2">
    <location>
        <begin position="134"/>
        <end position="168"/>
    </location>
</feature>
<dbReference type="PROSITE" id="PS51832">
    <property type="entry name" value="HD_GYP"/>
    <property type="match status" value="1"/>
</dbReference>
<dbReference type="PANTHER" id="PTHR45228:SF8">
    <property type="entry name" value="TWO-COMPONENT RESPONSE REGULATOR-RELATED"/>
    <property type="match status" value="1"/>
</dbReference>
<evidence type="ECO:0000259" key="4">
    <source>
        <dbReference type="PROSITE" id="PS51832"/>
    </source>
</evidence>
<keyword evidence="2" id="KW-0175">Coiled coil</keyword>
<sequence length="452" mass="51157">MSSLETSMPIILCVDDETSILKSLQRLFMSSKVKLLLSSSGQQALELMQTEKVNIIISDMRMPNMTGAEFLAQAAVLQPDAYRILMTGYSDIQSTVSAINVGKIHRYIQKPWDNAELLAQVHEGLEIYRLVEANKLLTKKITLQNKQLKQLNNNLEEMVQQRTTQLKKTLYQYKLLASTRGNEQKATLEVLYNLISINPALNGKFALQVSETCGHIATALKMNKAHVELISKAGLYCELGKLGLPAHCLTGPYDQLSSAAQKRFFQHPQLAEEMLAPAVHLSTISEIIGSQYEHYNGTGEPLQKVAQNIHIGARILAVARDFWLALFEQQNAKDHTKDLTKEEIYKHIKLQQGNVYDPKVVNVLGQIITAYQDQETINHSDAQLDDGLLIEQITEGMRLTQNLYNRKHMLLLPKGHVFCEKTLQNLYRYQTKNNEKLLIKAERVEQTDTQAE</sequence>
<dbReference type="Pfam" id="PF00072">
    <property type="entry name" value="Response_reg"/>
    <property type="match status" value="1"/>
</dbReference>
<reference evidence="5 6" key="1">
    <citation type="submission" date="2024-05" db="EMBL/GenBank/DDBJ databases">
        <title>Genome sequencing of Marine Estuary Bacteria, Shewanella vesiculosa and S. baltica, and Pseudomonas syringae.</title>
        <authorList>
            <person name="Gurung A."/>
            <person name="Maclea K.S."/>
        </authorList>
    </citation>
    <scope>NUCLEOTIDE SEQUENCE [LARGE SCALE GENOMIC DNA]</scope>
    <source>
        <strain evidence="5 6">1A</strain>
    </source>
</reference>
<evidence type="ECO:0000313" key="5">
    <source>
        <dbReference type="EMBL" id="MEO3682214.1"/>
    </source>
</evidence>
<dbReference type="CDD" id="cd17569">
    <property type="entry name" value="REC_HupR-like"/>
    <property type="match status" value="1"/>
</dbReference>
<dbReference type="SUPFAM" id="SSF109604">
    <property type="entry name" value="HD-domain/PDEase-like"/>
    <property type="match status" value="1"/>
</dbReference>
<dbReference type="InterPro" id="IPR001789">
    <property type="entry name" value="Sig_transdc_resp-reg_receiver"/>
</dbReference>
<name>A0ABV0FMZ5_9GAMM</name>